<reference evidence="7" key="1">
    <citation type="submission" date="2022-03" db="EMBL/GenBank/DDBJ databases">
        <authorList>
            <person name="Martin C."/>
        </authorList>
    </citation>
    <scope>NUCLEOTIDE SEQUENCE</scope>
</reference>
<feature type="transmembrane region" description="Helical" evidence="6">
    <location>
        <begin position="193"/>
        <end position="213"/>
    </location>
</feature>
<accession>A0A8J1UUT9</accession>
<dbReference type="InterPro" id="IPR017452">
    <property type="entry name" value="GPCR_Rhodpsn_7TM"/>
</dbReference>
<dbReference type="GO" id="GO:0004930">
    <property type="term" value="F:G protein-coupled receptor activity"/>
    <property type="evidence" value="ECO:0007669"/>
    <property type="project" value="InterPro"/>
</dbReference>
<protein>
    <submittedName>
        <fullName evidence="7">Uncharacterized protein</fullName>
    </submittedName>
</protein>
<evidence type="ECO:0000256" key="1">
    <source>
        <dbReference type="ARBA" id="ARBA00004370"/>
    </source>
</evidence>
<dbReference type="Gene3D" id="1.20.1070.10">
    <property type="entry name" value="Rhodopsin 7-helix transmembrane proteins"/>
    <property type="match status" value="1"/>
</dbReference>
<feature type="transmembrane region" description="Helical" evidence="6">
    <location>
        <begin position="243"/>
        <end position="268"/>
    </location>
</feature>
<feature type="transmembrane region" description="Helical" evidence="6">
    <location>
        <begin position="154"/>
        <end position="172"/>
    </location>
</feature>
<dbReference type="InterPro" id="IPR052954">
    <property type="entry name" value="GPCR-Ligand_Int"/>
</dbReference>
<dbReference type="EMBL" id="CAIIXF020000004">
    <property type="protein sequence ID" value="CAH1782376.1"/>
    <property type="molecule type" value="Genomic_DNA"/>
</dbReference>
<evidence type="ECO:0000256" key="6">
    <source>
        <dbReference type="SAM" id="Phobius"/>
    </source>
</evidence>
<proteinExistence type="predicted"/>
<evidence type="ECO:0000313" key="8">
    <source>
        <dbReference type="Proteomes" id="UP000749559"/>
    </source>
</evidence>
<keyword evidence="2 6" id="KW-0812">Transmembrane</keyword>
<evidence type="ECO:0000256" key="5">
    <source>
        <dbReference type="SAM" id="MobiDB-lite"/>
    </source>
</evidence>
<comment type="caution">
    <text evidence="7">The sequence shown here is derived from an EMBL/GenBank/DDBJ whole genome shotgun (WGS) entry which is preliminary data.</text>
</comment>
<dbReference type="OrthoDB" id="10040416at2759"/>
<dbReference type="InterPro" id="IPR000276">
    <property type="entry name" value="GPCR_Rhodpsn"/>
</dbReference>
<evidence type="ECO:0000256" key="3">
    <source>
        <dbReference type="ARBA" id="ARBA00022989"/>
    </source>
</evidence>
<keyword evidence="3 6" id="KW-1133">Transmembrane helix</keyword>
<dbReference type="Proteomes" id="UP000749559">
    <property type="component" value="Unassembled WGS sequence"/>
</dbReference>
<dbReference type="PANTHER" id="PTHR46641:SF25">
    <property type="entry name" value="CNMAMIDE RECEPTOR-RELATED"/>
    <property type="match status" value="1"/>
</dbReference>
<feature type="transmembrane region" description="Helical" evidence="6">
    <location>
        <begin position="344"/>
        <end position="366"/>
    </location>
</feature>
<feature type="compositionally biased region" description="Low complexity" evidence="5">
    <location>
        <begin position="431"/>
        <end position="445"/>
    </location>
</feature>
<dbReference type="PROSITE" id="PS50262">
    <property type="entry name" value="G_PROTEIN_RECEP_F1_2"/>
    <property type="match status" value="1"/>
</dbReference>
<dbReference type="SUPFAM" id="SSF81321">
    <property type="entry name" value="Family A G protein-coupled receptor-like"/>
    <property type="match status" value="1"/>
</dbReference>
<keyword evidence="4 6" id="KW-0472">Membrane</keyword>
<feature type="region of interest" description="Disordered" evidence="5">
    <location>
        <begin position="423"/>
        <end position="449"/>
    </location>
</feature>
<dbReference type="Pfam" id="PF00001">
    <property type="entry name" value="7tm_1"/>
    <property type="match status" value="1"/>
</dbReference>
<dbReference type="PRINTS" id="PR00237">
    <property type="entry name" value="GPCRRHODOPSN"/>
</dbReference>
<dbReference type="CDD" id="cd14978">
    <property type="entry name" value="7tmA_FMRFamide_R-like"/>
    <property type="match status" value="1"/>
</dbReference>
<feature type="transmembrane region" description="Helical" evidence="6">
    <location>
        <begin position="112"/>
        <end position="134"/>
    </location>
</feature>
<feature type="transmembrane region" description="Helical" evidence="6">
    <location>
        <begin position="79"/>
        <end position="100"/>
    </location>
</feature>
<dbReference type="PANTHER" id="PTHR46641">
    <property type="entry name" value="FMRFAMIDE RECEPTOR-RELATED"/>
    <property type="match status" value="1"/>
</dbReference>
<organism evidence="7 8">
    <name type="scientific">Owenia fusiformis</name>
    <name type="common">Polychaete worm</name>
    <dbReference type="NCBI Taxonomy" id="6347"/>
    <lineage>
        <taxon>Eukaryota</taxon>
        <taxon>Metazoa</taxon>
        <taxon>Spiralia</taxon>
        <taxon>Lophotrochozoa</taxon>
        <taxon>Annelida</taxon>
        <taxon>Polychaeta</taxon>
        <taxon>Sedentaria</taxon>
        <taxon>Canalipalpata</taxon>
        <taxon>Sabellida</taxon>
        <taxon>Oweniida</taxon>
        <taxon>Oweniidae</taxon>
        <taxon>Owenia</taxon>
    </lineage>
</organism>
<dbReference type="GO" id="GO:0016020">
    <property type="term" value="C:membrane"/>
    <property type="evidence" value="ECO:0007669"/>
    <property type="project" value="UniProtKB-SubCell"/>
</dbReference>
<evidence type="ECO:0000256" key="4">
    <source>
        <dbReference type="ARBA" id="ARBA00023136"/>
    </source>
</evidence>
<comment type="subcellular location">
    <subcellularLocation>
        <location evidence="1">Membrane</location>
    </subcellularLocation>
</comment>
<evidence type="ECO:0000313" key="7">
    <source>
        <dbReference type="EMBL" id="CAH1782376.1"/>
    </source>
</evidence>
<sequence>MLLNIVQLRSRSLNRNSEAALHNLNISPGLTGMYQQKTMDKPNVTQYDELRGVNTTVESVSMEYKEYGEYHAVQFIVKYIPPILIIIGLFGNIMTIFVLARSRLKYTSCSRYLILLSASDSIILLIGLGHFWLTFAFQTDIRNLYPWMCKVQPFLLYSANHFSVWLLVSVTVERVVTIYMPLRAKTIITKKKVWGIIAVIGSCAVLVNVHTLVTYDLVSVNVPEGEVVICLCPARYCHFARYVAVWIDAIFASYLPFTILIISNIFIIKEITKTSTKKKRLARGSSQSSIKANDDQTRSLTIMLLAISVIFLLLTSPVTVFLGGYDHFKRQLNGDQKLKLQFQLTNVVVHIIWYLNSSVNFLMYCVSGSRFRQELFVLLCRQKRKRHFDFRENSIDNSYRCNDEPAESDRSLVKSNAGHIRASNGLGKIDQSSATTGSSSEQSQARGSLIQMNQQII</sequence>
<evidence type="ECO:0000256" key="2">
    <source>
        <dbReference type="ARBA" id="ARBA00022692"/>
    </source>
</evidence>
<feature type="transmembrane region" description="Helical" evidence="6">
    <location>
        <begin position="300"/>
        <end position="324"/>
    </location>
</feature>
<name>A0A8J1UUT9_OWEFU</name>
<keyword evidence="8" id="KW-1185">Reference proteome</keyword>
<dbReference type="AlphaFoldDB" id="A0A8J1UUT9"/>
<gene>
    <name evidence="7" type="ORF">OFUS_LOCUS8834</name>
</gene>